<dbReference type="AlphaFoldDB" id="A0A4R3JTG2"/>
<feature type="domain" description="AraC effector-binding" evidence="1">
    <location>
        <begin position="30"/>
        <end position="172"/>
    </location>
</feature>
<organism evidence="2 3">
    <name type="scientific">Sulfuritortus calidifontis</name>
    <dbReference type="NCBI Taxonomy" id="1914471"/>
    <lineage>
        <taxon>Bacteria</taxon>
        <taxon>Pseudomonadati</taxon>
        <taxon>Pseudomonadota</taxon>
        <taxon>Betaproteobacteria</taxon>
        <taxon>Nitrosomonadales</taxon>
        <taxon>Thiobacillaceae</taxon>
        <taxon>Sulfuritortus</taxon>
    </lineage>
</organism>
<dbReference type="SUPFAM" id="SSF55136">
    <property type="entry name" value="Probable bacterial effector-binding domain"/>
    <property type="match status" value="1"/>
</dbReference>
<dbReference type="EMBL" id="SLZY01000021">
    <property type="protein sequence ID" value="TCS69242.1"/>
    <property type="molecule type" value="Genomic_DNA"/>
</dbReference>
<dbReference type="InterPro" id="IPR010499">
    <property type="entry name" value="AraC_E-bd"/>
</dbReference>
<protein>
    <recommendedName>
        <fullName evidence="1">AraC effector-binding domain-containing protein</fullName>
    </recommendedName>
</protein>
<evidence type="ECO:0000259" key="1">
    <source>
        <dbReference type="SMART" id="SM00871"/>
    </source>
</evidence>
<evidence type="ECO:0000313" key="2">
    <source>
        <dbReference type="EMBL" id="TCS69242.1"/>
    </source>
</evidence>
<dbReference type="Proteomes" id="UP000295135">
    <property type="component" value="Unassembled WGS sequence"/>
</dbReference>
<dbReference type="Gene3D" id="3.20.80.10">
    <property type="entry name" value="Regulatory factor, effector binding domain"/>
    <property type="match status" value="1"/>
</dbReference>
<gene>
    <name evidence="2" type="ORF">EDC61_12134</name>
</gene>
<dbReference type="RefSeq" id="WP_126460489.1">
    <property type="nucleotide sequence ID" value="NZ_AP018721.1"/>
</dbReference>
<dbReference type="InterPro" id="IPR011256">
    <property type="entry name" value="Reg_factor_effector_dom_sf"/>
</dbReference>
<accession>A0A4R3JTG2</accession>
<dbReference type="InterPro" id="IPR029442">
    <property type="entry name" value="GyrI-like"/>
</dbReference>
<name>A0A4R3JTG2_9PROT</name>
<evidence type="ECO:0000313" key="3">
    <source>
        <dbReference type="Proteomes" id="UP000295135"/>
    </source>
</evidence>
<keyword evidence="3" id="KW-1185">Reference proteome</keyword>
<sequence>MSYKRFLPVLLAFVLPILLVYAWWGGFNPVDIRSEVRGPYTYAYLEHTGDYAKLPKMLEEVRGQLKDQGIEPGLPITVLYSDPAVVAKSERRARIGCLVPAGTVVKAPMQVDSIPARSVLAAEVRAGMLLAPSRAYQALADHLAAQGKGIRMPTVELYAASDNVMNMGVLTVEVEQP</sequence>
<dbReference type="OrthoDB" id="8560358at2"/>
<dbReference type="Pfam" id="PF06445">
    <property type="entry name" value="GyrI-like"/>
    <property type="match status" value="1"/>
</dbReference>
<proteinExistence type="predicted"/>
<reference evidence="2 3" key="1">
    <citation type="submission" date="2019-03" db="EMBL/GenBank/DDBJ databases">
        <title>Genomic Encyclopedia of Type Strains, Phase IV (KMG-IV): sequencing the most valuable type-strain genomes for metagenomic binning, comparative biology and taxonomic classification.</title>
        <authorList>
            <person name="Goeker M."/>
        </authorList>
    </citation>
    <scope>NUCLEOTIDE SEQUENCE [LARGE SCALE GENOMIC DNA]</scope>
    <source>
        <strain evidence="2 3">DSM 103923</strain>
    </source>
</reference>
<dbReference type="SMART" id="SM00871">
    <property type="entry name" value="AraC_E_bind"/>
    <property type="match status" value="1"/>
</dbReference>
<comment type="caution">
    <text evidence="2">The sequence shown here is derived from an EMBL/GenBank/DDBJ whole genome shotgun (WGS) entry which is preliminary data.</text>
</comment>